<protein>
    <submittedName>
        <fullName evidence="2">Uncharacterized protein</fullName>
    </submittedName>
</protein>
<keyword evidence="1" id="KW-1133">Transmembrane helix</keyword>
<feature type="transmembrane region" description="Helical" evidence="1">
    <location>
        <begin position="77"/>
        <end position="96"/>
    </location>
</feature>
<name>A0A934VFY3_9BACT</name>
<keyword evidence="1" id="KW-0472">Membrane</keyword>
<dbReference type="RefSeq" id="WP_234044599.1">
    <property type="nucleotide sequence ID" value="NZ_JAENII010000005.1"/>
</dbReference>
<feature type="transmembrane region" description="Helical" evidence="1">
    <location>
        <begin position="17"/>
        <end position="35"/>
    </location>
</feature>
<proteinExistence type="predicted"/>
<gene>
    <name evidence="2" type="ORF">JIN81_08515</name>
</gene>
<evidence type="ECO:0000313" key="2">
    <source>
        <dbReference type="EMBL" id="MBK1827060.1"/>
    </source>
</evidence>
<dbReference type="Proteomes" id="UP000658278">
    <property type="component" value="Unassembled WGS sequence"/>
</dbReference>
<dbReference type="EMBL" id="JAENII010000005">
    <property type="protein sequence ID" value="MBK1827060.1"/>
    <property type="molecule type" value="Genomic_DNA"/>
</dbReference>
<sequence>MTTVLGFAAESKLGDPALFQGAITLGGAWIICGFFTGSKQWYWHGLIAAGVLALLGAARCAPAVLALGKPDAPAAPYQAAALVIAFVVLVSTVRTLRAERARRQLEELQKEDED</sequence>
<keyword evidence="3" id="KW-1185">Reference proteome</keyword>
<comment type="caution">
    <text evidence="2">The sequence shown here is derived from an EMBL/GenBank/DDBJ whole genome shotgun (WGS) entry which is preliminary data.</text>
</comment>
<organism evidence="2 3">
    <name type="scientific">Haloferula rosea</name>
    <dbReference type="NCBI Taxonomy" id="490093"/>
    <lineage>
        <taxon>Bacteria</taxon>
        <taxon>Pseudomonadati</taxon>
        <taxon>Verrucomicrobiota</taxon>
        <taxon>Verrucomicrobiia</taxon>
        <taxon>Verrucomicrobiales</taxon>
        <taxon>Verrucomicrobiaceae</taxon>
        <taxon>Haloferula</taxon>
    </lineage>
</organism>
<dbReference type="AlphaFoldDB" id="A0A934VFY3"/>
<reference evidence="2" key="1">
    <citation type="submission" date="2021-01" db="EMBL/GenBank/DDBJ databases">
        <title>Modified the classification status of verrucomicrobia.</title>
        <authorList>
            <person name="Feng X."/>
        </authorList>
    </citation>
    <scope>NUCLEOTIDE SEQUENCE</scope>
    <source>
        <strain evidence="2">KCTC 22201</strain>
    </source>
</reference>
<accession>A0A934VFY3</accession>
<feature type="transmembrane region" description="Helical" evidence="1">
    <location>
        <begin position="42"/>
        <end position="65"/>
    </location>
</feature>
<keyword evidence="1" id="KW-0812">Transmembrane</keyword>
<evidence type="ECO:0000313" key="3">
    <source>
        <dbReference type="Proteomes" id="UP000658278"/>
    </source>
</evidence>
<evidence type="ECO:0000256" key="1">
    <source>
        <dbReference type="SAM" id="Phobius"/>
    </source>
</evidence>